<evidence type="ECO:0000259" key="3">
    <source>
        <dbReference type="PROSITE" id="PS50104"/>
    </source>
</evidence>
<organism evidence="4 5">
    <name type="scientific">Plectus sambesii</name>
    <dbReference type="NCBI Taxonomy" id="2011161"/>
    <lineage>
        <taxon>Eukaryota</taxon>
        <taxon>Metazoa</taxon>
        <taxon>Ecdysozoa</taxon>
        <taxon>Nematoda</taxon>
        <taxon>Chromadorea</taxon>
        <taxon>Plectida</taxon>
        <taxon>Plectina</taxon>
        <taxon>Plectoidea</taxon>
        <taxon>Plectidae</taxon>
        <taxon>Plectus</taxon>
    </lineage>
</organism>
<dbReference type="Pfam" id="PF00531">
    <property type="entry name" value="Death"/>
    <property type="match status" value="1"/>
</dbReference>
<reference evidence="5" key="1">
    <citation type="submission" date="2022-11" db="UniProtKB">
        <authorList>
            <consortium name="WormBaseParasite"/>
        </authorList>
    </citation>
    <scope>IDENTIFICATION</scope>
</reference>
<feature type="compositionally biased region" description="Basic and acidic residues" evidence="1">
    <location>
        <begin position="1110"/>
        <end position="1134"/>
    </location>
</feature>
<feature type="domain" description="TIR" evidence="3">
    <location>
        <begin position="722"/>
        <end position="861"/>
    </location>
</feature>
<dbReference type="Gene3D" id="1.10.533.10">
    <property type="entry name" value="Death Domain, Fas"/>
    <property type="match status" value="1"/>
</dbReference>
<dbReference type="Proteomes" id="UP000887566">
    <property type="component" value="Unplaced"/>
</dbReference>
<dbReference type="PROSITE" id="PS50017">
    <property type="entry name" value="DEATH_DOMAIN"/>
    <property type="match status" value="1"/>
</dbReference>
<dbReference type="InterPro" id="IPR000157">
    <property type="entry name" value="TIR_dom"/>
</dbReference>
<feature type="domain" description="Death" evidence="2">
    <location>
        <begin position="641"/>
        <end position="706"/>
    </location>
</feature>
<dbReference type="AlphaFoldDB" id="A0A914XJX1"/>
<keyword evidence="4" id="KW-1185">Reference proteome</keyword>
<feature type="compositionally biased region" description="Polar residues" evidence="1">
    <location>
        <begin position="1153"/>
        <end position="1166"/>
    </location>
</feature>
<feature type="compositionally biased region" description="Low complexity" evidence="1">
    <location>
        <begin position="1185"/>
        <end position="1214"/>
    </location>
</feature>
<feature type="region of interest" description="Disordered" evidence="1">
    <location>
        <begin position="867"/>
        <end position="921"/>
    </location>
</feature>
<dbReference type="SUPFAM" id="SSF47986">
    <property type="entry name" value="DEATH domain"/>
    <property type="match status" value="1"/>
</dbReference>
<evidence type="ECO:0000259" key="2">
    <source>
        <dbReference type="PROSITE" id="PS50017"/>
    </source>
</evidence>
<dbReference type="GO" id="GO:0007165">
    <property type="term" value="P:signal transduction"/>
    <property type="evidence" value="ECO:0007669"/>
    <property type="project" value="InterPro"/>
</dbReference>
<evidence type="ECO:0000313" key="4">
    <source>
        <dbReference type="Proteomes" id="UP000887566"/>
    </source>
</evidence>
<dbReference type="PANTHER" id="PTHR47508">
    <property type="entry name" value="SAM DOMAIN-CONTAINING PROTEIN-RELATED"/>
    <property type="match status" value="1"/>
</dbReference>
<dbReference type="InterPro" id="IPR000488">
    <property type="entry name" value="Death_dom"/>
</dbReference>
<dbReference type="PROSITE" id="PS50104">
    <property type="entry name" value="TIR"/>
    <property type="match status" value="1"/>
</dbReference>
<name>A0A914XJX1_9BILA</name>
<dbReference type="InterPro" id="IPR011029">
    <property type="entry name" value="DEATH-like_dom_sf"/>
</dbReference>
<protein>
    <submittedName>
        <fullName evidence="5">TIR domain-containing protein</fullName>
    </submittedName>
</protein>
<feature type="compositionally biased region" description="Basic and acidic residues" evidence="1">
    <location>
        <begin position="903"/>
        <end position="921"/>
    </location>
</feature>
<feature type="region of interest" description="Disordered" evidence="1">
    <location>
        <begin position="1061"/>
        <end position="1080"/>
    </location>
</feature>
<dbReference type="PANTHER" id="PTHR47508:SF1">
    <property type="entry name" value="NON-SPECIFIC SERINE_THREONINE PROTEIN KINASE"/>
    <property type="match status" value="1"/>
</dbReference>
<feature type="region of interest" description="Disordered" evidence="1">
    <location>
        <begin position="1101"/>
        <end position="1221"/>
    </location>
</feature>
<dbReference type="Gene3D" id="3.40.50.10140">
    <property type="entry name" value="Toll/interleukin-1 receptor homology (TIR) domain"/>
    <property type="match status" value="1"/>
</dbReference>
<dbReference type="InterPro" id="IPR035897">
    <property type="entry name" value="Toll_tir_struct_dom_sf"/>
</dbReference>
<dbReference type="Pfam" id="PF13676">
    <property type="entry name" value="TIR_2"/>
    <property type="match status" value="1"/>
</dbReference>
<dbReference type="WBParaSite" id="PSAMB.scaffold907size38825.g9805.t1">
    <property type="protein sequence ID" value="PSAMB.scaffold907size38825.g9805.t1"/>
    <property type="gene ID" value="PSAMB.scaffold907size38825.g9805"/>
</dbReference>
<dbReference type="SUPFAM" id="SSF52200">
    <property type="entry name" value="Toll/Interleukin receptor TIR domain"/>
    <property type="match status" value="1"/>
</dbReference>
<evidence type="ECO:0000313" key="5">
    <source>
        <dbReference type="WBParaSite" id="PSAMB.scaffold907size38825.g9805.t1"/>
    </source>
</evidence>
<accession>A0A914XJX1</accession>
<sequence>MEEAQFNTFAKLLSGIKSCSSNEFDYRPAVDQLADVTDNQWLQLVIACSRKPFTTTIDTACKIIGEKIKWKNNPNGVIQLCEEWKTSPDLEALKKQDSRDQYDFWSSVSGMGRELCNKTKDLPAGKKASQAVFDLVSLLYKKRSRWLAALLEKLYELADFKDIDAKRGEEFANAQLNLYVEAKTADWFEKEENMPIAYIDNWIFAFHGTTNCMDSKPNGTLSDGSARVMQAIWKLWDWLNRKQDDDITYDSGSRNHFGNAIYQIVYRFIFRFANTKEAVHLKLFVPHCQSWIDRNPDDMNESLTQIREGCESVMTALMRNVPQIVGDSSDSMLQQFFKTKDYSTLSSISQAYETNQDTKKAVHANITQIVKVLGHDSSLDYQILSLLHQVAKKEPLLLEKHISKIEKYVTHAHHFSQALMILGLIANAKPTLFKGKGNNYCTIENTAMVTMQLFLPIAHISDSEAERMIKVTEKEIQKEIKTDGSAGMMPNSLTILSQWTIFAQTKKAPLEKHRKFITELLNNPKLKQSAQGLLDVLDGRSLETVANAVDKHEDDIEKIDGKITKNRGDINRLDKTVDEHGNQIAMNTTFTKRSMVRLDHVENRVDNAEEHIDELDNKTVSNAPVWAKEVSKLLNPRSDNDWRLVAKRIGYSNDDIRGWASQSDPCMSMLAEFYTSNKTSDATHFLVNVCKDIHRPDAAAVIEKYNKNAHNVVSDAVEVRIKPPPVFLSYQWDHQKEVKALKSSLQRQGFDCWLDIGQMGGGDSLYREIDKGIRGCRVVVLCVSKKYTQSANCQREVNLCNGLGKRMIPILLEPTDWPPAGSMGPILADKLYIEFYQKQKSKDAAEPWPTEKFRELVAQIRQIVPPDTTATSTPLKHSATAGELKQRLPEKKPKRRVSFADDLLGKGDEDSEREADTPDDLDHRSRPFFNVIISCSPDKLYEMRNLERNIAALGYTTKVMPFTENSVARVDSDVVIAALSLRYTKSSMGGKEVTKTLQSGRSLIPLLLEKITYPTPELKDQSRQVKPVDCRNMKPRADWSDTRELEEVIDRLESLVPHIKPNGAMHRDKHSSTVPPANNHVRTMMHRRLPSDSALAREASEITIRVRPPTPEHHERNRVPPHSSDTKTLSHDSFLDESSDNASLSDDYDDGNSTDSEAQVAKSMQNDYKLPPVTAPVRAVPLPRQHQQPQPSVTSPSPRRPVQQQRSQPAAPRQPIRHIED</sequence>
<dbReference type="Gene3D" id="1.20.5.340">
    <property type="match status" value="1"/>
</dbReference>
<evidence type="ECO:0000256" key="1">
    <source>
        <dbReference type="SAM" id="MobiDB-lite"/>
    </source>
</evidence>
<proteinExistence type="predicted"/>